<dbReference type="SMART" id="SM00116">
    <property type="entry name" value="CBS"/>
    <property type="match status" value="2"/>
</dbReference>
<dbReference type="AlphaFoldDB" id="A0A914WLU9"/>
<proteinExistence type="inferred from homology"/>
<keyword evidence="2" id="KW-0677">Repeat</keyword>
<sequence length="478" mass="53523">MTSAVPTALVASYDGPFKASSYYNTFKGTASIVCKSSYIASRERDYYDESSSLAAQMNIYQHSQDFSLPGTPPLSTSDSGSRKSSIIHGLRDHIRFHKKKQPIQVSKRRMSAGSHDLYSVDSDSEGERSSCVSRKYSAPSPGLQRPFGDYAIMRRTSGLWEYELLTTFDKGEDPYRHYLESVTCYDLAPVNGVVVMFDSTITLHKALVAVQQSSAPAVLVVDSNQHTIESVFSHTDCLQAVLYMENNPMISEKTLGDYMRSQHTVRLLTGDTEQSLWDASQLFCEHHIHQLPIMQVDAHGFKARDVLYLLSHKDIFSEPLVKQLETHWKIAPYTRESLLDAHVGCWGDVAQATHDTNLRSVIKIFLDKKISSVPVVDDNGAAEDVLTKRDVIDILAEKNSMNYLDVLSMTAAEAIENRAHTRIHPFCSSEDTIGEAMELIALDQFQCLFVLDQRKIPVAAVSVVDLMKFISNWADNAF</sequence>
<keyword evidence="3 5" id="KW-0129">CBS domain</keyword>
<dbReference type="Proteomes" id="UP000887566">
    <property type="component" value="Unplaced"/>
</dbReference>
<dbReference type="InterPro" id="IPR050511">
    <property type="entry name" value="AMPK_gamma/SDS23_families"/>
</dbReference>
<feature type="domain" description="CBS" evidence="7">
    <location>
        <begin position="259"/>
        <end position="326"/>
    </location>
</feature>
<evidence type="ECO:0000256" key="6">
    <source>
        <dbReference type="SAM" id="MobiDB-lite"/>
    </source>
</evidence>
<dbReference type="WBParaSite" id="PSAMB.scaffold4412size14720.g24211.t1">
    <property type="protein sequence ID" value="PSAMB.scaffold4412size14720.g24211.t1"/>
    <property type="gene ID" value="PSAMB.scaffold4412size14720.g24211"/>
</dbReference>
<dbReference type="InterPro" id="IPR046342">
    <property type="entry name" value="CBS_dom_sf"/>
</dbReference>
<evidence type="ECO:0000313" key="8">
    <source>
        <dbReference type="Proteomes" id="UP000887566"/>
    </source>
</evidence>
<dbReference type="PANTHER" id="PTHR13780:SF32">
    <property type="entry name" value="CBS DOMAIN-CONTAINING PROTEIN"/>
    <property type="match status" value="1"/>
</dbReference>
<dbReference type="Gene3D" id="3.10.580.10">
    <property type="entry name" value="CBS-domain"/>
    <property type="match status" value="2"/>
</dbReference>
<dbReference type="GO" id="GO:0031588">
    <property type="term" value="C:nucleotide-activated protein kinase complex"/>
    <property type="evidence" value="ECO:0007669"/>
    <property type="project" value="TreeGrafter"/>
</dbReference>
<feature type="region of interest" description="Disordered" evidence="6">
    <location>
        <begin position="99"/>
        <end position="138"/>
    </location>
</feature>
<comment type="similarity">
    <text evidence="1">Belongs to the 5'-AMP-activated protein kinase gamma subunit family.</text>
</comment>
<dbReference type="GO" id="GO:0005634">
    <property type="term" value="C:nucleus"/>
    <property type="evidence" value="ECO:0007669"/>
    <property type="project" value="TreeGrafter"/>
</dbReference>
<dbReference type="GO" id="GO:0016208">
    <property type="term" value="F:AMP binding"/>
    <property type="evidence" value="ECO:0007669"/>
    <property type="project" value="TreeGrafter"/>
</dbReference>
<keyword evidence="8" id="KW-1185">Reference proteome</keyword>
<dbReference type="GO" id="GO:0019901">
    <property type="term" value="F:protein kinase binding"/>
    <property type="evidence" value="ECO:0007669"/>
    <property type="project" value="TreeGrafter"/>
</dbReference>
<feature type="compositionally biased region" description="Basic residues" evidence="6">
    <location>
        <begin position="99"/>
        <end position="110"/>
    </location>
</feature>
<dbReference type="Pfam" id="PF00571">
    <property type="entry name" value="CBS"/>
    <property type="match status" value="1"/>
</dbReference>
<name>A0A914WLU9_9BILA</name>
<dbReference type="PROSITE" id="PS51371">
    <property type="entry name" value="CBS"/>
    <property type="match status" value="2"/>
</dbReference>
<dbReference type="SUPFAM" id="SSF54631">
    <property type="entry name" value="CBS-domain pair"/>
    <property type="match status" value="2"/>
</dbReference>
<dbReference type="PANTHER" id="PTHR13780">
    <property type="entry name" value="AMP-ACTIVATED PROTEIN KINASE, GAMMA REGULATORY SUBUNIT"/>
    <property type="match status" value="1"/>
</dbReference>
<evidence type="ECO:0000256" key="3">
    <source>
        <dbReference type="ARBA" id="ARBA00023122"/>
    </source>
</evidence>
<dbReference type="InterPro" id="IPR000644">
    <property type="entry name" value="CBS_dom"/>
</dbReference>
<evidence type="ECO:0000256" key="5">
    <source>
        <dbReference type="PROSITE-ProRule" id="PRU00703"/>
    </source>
</evidence>
<protein>
    <submittedName>
        <fullName evidence="9">CBS domain-containing protein</fullName>
    </submittedName>
</protein>
<feature type="domain" description="CBS" evidence="7">
    <location>
        <begin position="345"/>
        <end position="401"/>
    </location>
</feature>
<evidence type="ECO:0000313" key="9">
    <source>
        <dbReference type="WBParaSite" id="PSAMB.scaffold4412size14720.g24211.t1"/>
    </source>
</evidence>
<comment type="subunit">
    <text evidence="4">AMPK is a heterotrimer of an alpha catalytic subunit (PRKAA1 or PRKAA2), a beta (PRKAB1 or PRKAB2) and a gamma non-catalytic subunits (PRKAG1, PRKAG2 or PRKAG3). Interacts with FNIP1 and FNIP2.</text>
</comment>
<dbReference type="GO" id="GO:0019887">
    <property type="term" value="F:protein kinase regulator activity"/>
    <property type="evidence" value="ECO:0007669"/>
    <property type="project" value="TreeGrafter"/>
</dbReference>
<accession>A0A914WLU9</accession>
<organism evidence="8 9">
    <name type="scientific">Plectus sambesii</name>
    <dbReference type="NCBI Taxonomy" id="2011161"/>
    <lineage>
        <taxon>Eukaryota</taxon>
        <taxon>Metazoa</taxon>
        <taxon>Ecdysozoa</taxon>
        <taxon>Nematoda</taxon>
        <taxon>Chromadorea</taxon>
        <taxon>Plectida</taxon>
        <taxon>Plectina</taxon>
        <taxon>Plectoidea</taxon>
        <taxon>Plectidae</taxon>
        <taxon>Plectus</taxon>
    </lineage>
</organism>
<reference evidence="9" key="1">
    <citation type="submission" date="2022-11" db="UniProtKB">
        <authorList>
            <consortium name="WormBaseParasite"/>
        </authorList>
    </citation>
    <scope>IDENTIFICATION</scope>
</reference>
<evidence type="ECO:0000256" key="4">
    <source>
        <dbReference type="ARBA" id="ARBA00025878"/>
    </source>
</evidence>
<evidence type="ECO:0000259" key="7">
    <source>
        <dbReference type="PROSITE" id="PS51371"/>
    </source>
</evidence>
<evidence type="ECO:0000256" key="2">
    <source>
        <dbReference type="ARBA" id="ARBA00022737"/>
    </source>
</evidence>
<evidence type="ECO:0000256" key="1">
    <source>
        <dbReference type="ARBA" id="ARBA00006750"/>
    </source>
</evidence>
<dbReference type="GO" id="GO:0005737">
    <property type="term" value="C:cytoplasm"/>
    <property type="evidence" value="ECO:0007669"/>
    <property type="project" value="TreeGrafter"/>
</dbReference>